<evidence type="ECO:0000259" key="1">
    <source>
        <dbReference type="SMART" id="SM00849"/>
    </source>
</evidence>
<dbReference type="InterPro" id="IPR041516">
    <property type="entry name" value="LACTB2_WH"/>
</dbReference>
<accession>A0A1V9A777</accession>
<dbReference type="Pfam" id="PF00753">
    <property type="entry name" value="Lactamase_B"/>
    <property type="match status" value="1"/>
</dbReference>
<dbReference type="SMART" id="SM00849">
    <property type="entry name" value="Lactamase_B"/>
    <property type="match status" value="1"/>
</dbReference>
<keyword evidence="3" id="KW-1185">Reference proteome</keyword>
<dbReference type="InterPro" id="IPR050662">
    <property type="entry name" value="Sec-metab_biosynth-thioest"/>
</dbReference>
<dbReference type="Proteomes" id="UP000192591">
    <property type="component" value="Unassembled WGS sequence"/>
</dbReference>
<protein>
    <submittedName>
        <fullName evidence="2">MBL fold metallo-hydrolase</fullName>
    </submittedName>
</protein>
<feature type="domain" description="Metallo-beta-lactamase" evidence="1">
    <location>
        <begin position="31"/>
        <end position="186"/>
    </location>
</feature>
<dbReference type="EMBL" id="MWIH01000005">
    <property type="protein sequence ID" value="OQO92886.1"/>
    <property type="molecule type" value="Genomic_DNA"/>
</dbReference>
<dbReference type="InterPro" id="IPR036388">
    <property type="entry name" value="WH-like_DNA-bd_sf"/>
</dbReference>
<keyword evidence="2" id="KW-0378">Hydrolase</keyword>
<dbReference type="CDD" id="cd16278">
    <property type="entry name" value="metallo-hydrolase-like_MBL-fold"/>
    <property type="match status" value="1"/>
</dbReference>
<reference evidence="2 3" key="1">
    <citation type="submission" date="2017-02" db="EMBL/GenBank/DDBJ databases">
        <title>Draft genome of Saccharomonospora sp. 154.</title>
        <authorList>
            <person name="Alonso-Carmona G.S."/>
            <person name="De La Haba R."/>
            <person name="Vera-Gargallo B."/>
            <person name="Sandoval-Trujillo A.H."/>
            <person name="Ramirez-Duran N."/>
            <person name="Ventosa A."/>
        </authorList>
    </citation>
    <scope>NUCLEOTIDE SEQUENCE [LARGE SCALE GENOMIC DNA]</scope>
    <source>
        <strain evidence="2 3">LRS4.154</strain>
    </source>
</reference>
<dbReference type="Pfam" id="PF17778">
    <property type="entry name" value="WHD_BLACT"/>
    <property type="match status" value="1"/>
</dbReference>
<evidence type="ECO:0000313" key="2">
    <source>
        <dbReference type="EMBL" id="OQO92886.1"/>
    </source>
</evidence>
<dbReference type="InterPro" id="IPR001279">
    <property type="entry name" value="Metallo-B-lactamas"/>
</dbReference>
<dbReference type="STRING" id="1962155.B1813_12215"/>
<dbReference type="AlphaFoldDB" id="A0A1V9A777"/>
<dbReference type="SUPFAM" id="SSF56281">
    <property type="entry name" value="Metallo-hydrolase/oxidoreductase"/>
    <property type="match status" value="1"/>
</dbReference>
<name>A0A1V9A777_SACPI</name>
<dbReference type="PANTHER" id="PTHR23131">
    <property type="entry name" value="ENDORIBONUCLEASE LACTB2"/>
    <property type="match status" value="1"/>
</dbReference>
<comment type="caution">
    <text evidence="2">The sequence shown here is derived from an EMBL/GenBank/DDBJ whole genome shotgun (WGS) entry which is preliminary data.</text>
</comment>
<gene>
    <name evidence="2" type="ORF">B1813_12215</name>
</gene>
<dbReference type="Gene3D" id="1.10.10.10">
    <property type="entry name" value="Winged helix-like DNA-binding domain superfamily/Winged helix DNA-binding domain"/>
    <property type="match status" value="1"/>
</dbReference>
<dbReference type="GO" id="GO:0016787">
    <property type="term" value="F:hydrolase activity"/>
    <property type="evidence" value="ECO:0007669"/>
    <property type="project" value="UniProtKB-KW"/>
</dbReference>
<dbReference type="InterPro" id="IPR036866">
    <property type="entry name" value="RibonucZ/Hydroxyglut_hydro"/>
</dbReference>
<organism evidence="2 3">
    <name type="scientific">Saccharomonospora piscinae</name>
    <dbReference type="NCBI Taxonomy" id="687388"/>
    <lineage>
        <taxon>Bacteria</taxon>
        <taxon>Bacillati</taxon>
        <taxon>Actinomycetota</taxon>
        <taxon>Actinomycetes</taxon>
        <taxon>Pseudonocardiales</taxon>
        <taxon>Pseudonocardiaceae</taxon>
        <taxon>Saccharomonospora</taxon>
    </lineage>
</organism>
<dbReference type="RefSeq" id="WP_024875453.1">
    <property type="nucleotide sequence ID" value="NZ_AZUM01000002.1"/>
</dbReference>
<proteinExistence type="predicted"/>
<sequence length="258" mass="27623">MSHPAYGTLRPVSPVASVLLQRNPSTMTLEGTNTWVLSAPGARGRIVVDPGHALDDHLSLLAEFGDVELVVLTHHHPDHAEAAPLLAERAGVPVRALDPALCQGADPIEDGEELRAAGLGLHVTHTPGHTADSVVLRLSHGDRDHVLTGDTVLGRGTTVVSDLGSYLDSLRVLSALPPAVLGLPGHGPELPDVARAAQDYLRHREGRLDQVREALRRLGDDATARQVVELVYADVDRALWVPAEQSVRAQLEYLRARG</sequence>
<dbReference type="Gene3D" id="3.60.15.10">
    <property type="entry name" value="Ribonuclease Z/Hydroxyacylglutathione hydrolase-like"/>
    <property type="match status" value="1"/>
</dbReference>
<evidence type="ECO:0000313" key="3">
    <source>
        <dbReference type="Proteomes" id="UP000192591"/>
    </source>
</evidence>
<dbReference type="PANTHER" id="PTHR23131:SF0">
    <property type="entry name" value="ENDORIBONUCLEASE LACTB2"/>
    <property type="match status" value="1"/>
</dbReference>